<evidence type="ECO:0000256" key="5">
    <source>
        <dbReference type="ARBA" id="ARBA00023136"/>
    </source>
</evidence>
<dbReference type="GO" id="GO:0015086">
    <property type="term" value="F:cadmium ion transmembrane transporter activity"/>
    <property type="evidence" value="ECO:0007669"/>
    <property type="project" value="TreeGrafter"/>
</dbReference>
<name>A0A6J7DQT2_9ZZZZ</name>
<keyword evidence="5 6" id="KW-0472">Membrane</keyword>
<feature type="transmembrane region" description="Helical" evidence="6">
    <location>
        <begin position="191"/>
        <end position="215"/>
    </location>
</feature>
<dbReference type="NCBIfam" id="TIGR01197">
    <property type="entry name" value="nramp"/>
    <property type="match status" value="1"/>
</dbReference>
<evidence type="ECO:0000256" key="6">
    <source>
        <dbReference type="SAM" id="Phobius"/>
    </source>
</evidence>
<dbReference type="EMBL" id="CAFBLU010000009">
    <property type="protein sequence ID" value="CAB4870639.1"/>
    <property type="molecule type" value="Genomic_DNA"/>
</dbReference>
<organism evidence="7">
    <name type="scientific">freshwater metagenome</name>
    <dbReference type="NCBI Taxonomy" id="449393"/>
    <lineage>
        <taxon>unclassified sequences</taxon>
        <taxon>metagenomes</taxon>
        <taxon>ecological metagenomes</taxon>
    </lineage>
</organism>
<feature type="transmembrane region" description="Helical" evidence="6">
    <location>
        <begin position="276"/>
        <end position="301"/>
    </location>
</feature>
<keyword evidence="4 6" id="KW-1133">Transmembrane helix</keyword>
<dbReference type="PRINTS" id="PR00447">
    <property type="entry name" value="NATRESASSCMP"/>
</dbReference>
<accession>A0A6J7DQT2</accession>
<dbReference type="GO" id="GO:0005886">
    <property type="term" value="C:plasma membrane"/>
    <property type="evidence" value="ECO:0007669"/>
    <property type="project" value="TreeGrafter"/>
</dbReference>
<dbReference type="NCBIfam" id="NF037982">
    <property type="entry name" value="Nramp_1"/>
    <property type="match status" value="1"/>
</dbReference>
<evidence type="ECO:0000313" key="7">
    <source>
        <dbReference type="EMBL" id="CAB4870639.1"/>
    </source>
</evidence>
<feature type="transmembrane region" description="Helical" evidence="6">
    <location>
        <begin position="386"/>
        <end position="407"/>
    </location>
</feature>
<dbReference type="GO" id="GO:0034755">
    <property type="term" value="P:iron ion transmembrane transport"/>
    <property type="evidence" value="ECO:0007669"/>
    <property type="project" value="TreeGrafter"/>
</dbReference>
<gene>
    <name evidence="7" type="ORF">UFOPK3444_00701</name>
</gene>
<dbReference type="GO" id="GO:0005384">
    <property type="term" value="F:manganese ion transmembrane transporter activity"/>
    <property type="evidence" value="ECO:0007669"/>
    <property type="project" value="TreeGrafter"/>
</dbReference>
<keyword evidence="3 6" id="KW-0812">Transmembrane</keyword>
<comment type="subcellular location">
    <subcellularLocation>
        <location evidence="1">Membrane</location>
        <topology evidence="1">Multi-pass membrane protein</topology>
    </subcellularLocation>
</comment>
<feature type="transmembrane region" description="Helical" evidence="6">
    <location>
        <begin position="236"/>
        <end position="256"/>
    </location>
</feature>
<reference evidence="7" key="1">
    <citation type="submission" date="2020-05" db="EMBL/GenBank/DDBJ databases">
        <authorList>
            <person name="Chiriac C."/>
            <person name="Salcher M."/>
            <person name="Ghai R."/>
            <person name="Kavagutti S V."/>
        </authorList>
    </citation>
    <scope>NUCLEOTIDE SEQUENCE</scope>
</reference>
<feature type="transmembrane region" description="Helical" evidence="6">
    <location>
        <begin position="119"/>
        <end position="138"/>
    </location>
</feature>
<proteinExistence type="predicted"/>
<evidence type="ECO:0000256" key="4">
    <source>
        <dbReference type="ARBA" id="ARBA00022989"/>
    </source>
</evidence>
<feature type="transmembrane region" description="Helical" evidence="6">
    <location>
        <begin position="322"/>
        <end position="341"/>
    </location>
</feature>
<dbReference type="NCBIfam" id="NF001923">
    <property type="entry name" value="PRK00701.1"/>
    <property type="match status" value="1"/>
</dbReference>
<protein>
    <submittedName>
        <fullName evidence="7">Unannotated protein</fullName>
    </submittedName>
</protein>
<evidence type="ECO:0000256" key="2">
    <source>
        <dbReference type="ARBA" id="ARBA00022448"/>
    </source>
</evidence>
<sequence>MSTLDAPRRARKLVPLLGPAFVASIAYVDPGNFATNTAAGAKYGDMLLWVVVGANVMAMLVQWLAAKLGVVTGKGLAEVCRDQFSARVTRGLWVQAEVVAMATDLAEIVGSAIALDMLFGIPALPAGLIAALVATALLELERRGHRRFEIVIVGMLSVILAGFLYSAFRAGGDLGAAVDGFQPHLDGPNSVLLAVGILGATVMPHVIYLHSSLAARRAAGADHARRERLLKATRTDVLIALGIAGVVNLAMLWVAATLLHPLPQSTVDTLPEAHHAYAAVAGQGTALAFALALLVSGFASASVGTFSGQVVMSGFTGRKIPVLIRRLVTLAPALIVLAVGVDPTAALVLSQVVLSFGIPFALIPLVRFTSDRSLMGSYTVSRVTTASAVVVAAAIIALNAFLLLRIFG</sequence>
<feature type="transmembrane region" description="Helical" evidence="6">
    <location>
        <begin position="48"/>
        <end position="71"/>
    </location>
</feature>
<dbReference type="Pfam" id="PF01566">
    <property type="entry name" value="Nramp"/>
    <property type="match status" value="1"/>
</dbReference>
<feature type="transmembrane region" description="Helical" evidence="6">
    <location>
        <begin position="347"/>
        <end position="366"/>
    </location>
</feature>
<evidence type="ECO:0000256" key="3">
    <source>
        <dbReference type="ARBA" id="ARBA00022692"/>
    </source>
</evidence>
<dbReference type="AlphaFoldDB" id="A0A6J7DQT2"/>
<dbReference type="PANTHER" id="PTHR11706">
    <property type="entry name" value="SOLUTE CARRIER PROTEIN FAMILY 11 MEMBER"/>
    <property type="match status" value="1"/>
</dbReference>
<evidence type="ECO:0000256" key="1">
    <source>
        <dbReference type="ARBA" id="ARBA00004141"/>
    </source>
</evidence>
<keyword evidence="2" id="KW-0813">Transport</keyword>
<feature type="transmembrane region" description="Helical" evidence="6">
    <location>
        <begin position="150"/>
        <end position="171"/>
    </location>
</feature>
<dbReference type="PANTHER" id="PTHR11706:SF33">
    <property type="entry name" value="NATURAL RESISTANCE-ASSOCIATED MACROPHAGE PROTEIN 2"/>
    <property type="match status" value="1"/>
</dbReference>
<dbReference type="InterPro" id="IPR001046">
    <property type="entry name" value="NRAMP_fam"/>
</dbReference>